<dbReference type="Pfam" id="PF01636">
    <property type="entry name" value="APH"/>
    <property type="match status" value="1"/>
</dbReference>
<dbReference type="EMBL" id="BAAAYN010000018">
    <property type="protein sequence ID" value="GAA3387438.1"/>
    <property type="molecule type" value="Genomic_DNA"/>
</dbReference>
<dbReference type="SUPFAM" id="SSF56112">
    <property type="entry name" value="Protein kinase-like (PK-like)"/>
    <property type="match status" value="1"/>
</dbReference>
<evidence type="ECO:0000313" key="2">
    <source>
        <dbReference type="EMBL" id="GAA3387438.1"/>
    </source>
</evidence>
<accession>A0ABP6SWU5</accession>
<dbReference type="RefSeq" id="WP_345728696.1">
    <property type="nucleotide sequence ID" value="NZ_BAAAYN010000018.1"/>
</dbReference>
<keyword evidence="3" id="KW-1185">Reference proteome</keyword>
<dbReference type="InterPro" id="IPR011009">
    <property type="entry name" value="Kinase-like_dom_sf"/>
</dbReference>
<sequence>MTSAALDPGGPVRRTVSAVVTLGDECCGEVGPFPVDVPWWAEAWPVVDAVEAALGVPVVVLRLLTVSGGEGARGGHVTYHVEASARPGSPLRPVEFRPDVQPLRLPWATASGVRELLAWAADAVPLTGRPRQHKTWNLAALFRLPTADGAAWLKATPPFAADEASAIRTLGAVDPGLVPQVLASAPGRLLLGDVPGEDLWNASEAQVVSTIARFVTAQATVATTFRPYPAADDAESSSPLRSRTPTVLAEQVAALIDGPAAAELSAAERAEARVLNERWAALDECGLPDTFVHGDFHPGNWRGTPDGPPTVIDYADAYWGNPVQDGLRAIDYLPSGRRGTAAKTWVEAWRAAVPGSRPGDALRIAEPLAHLAYAVRYQEFLDGIEPSERIYHAGDPAAAIRAALAVA</sequence>
<dbReference type="Proteomes" id="UP001501676">
    <property type="component" value="Unassembled WGS sequence"/>
</dbReference>
<gene>
    <name evidence="2" type="ORF">GCM10020369_29930</name>
</gene>
<reference evidence="3" key="1">
    <citation type="journal article" date="2019" name="Int. J. Syst. Evol. Microbiol.">
        <title>The Global Catalogue of Microorganisms (GCM) 10K type strain sequencing project: providing services to taxonomists for standard genome sequencing and annotation.</title>
        <authorList>
            <consortium name="The Broad Institute Genomics Platform"/>
            <consortium name="The Broad Institute Genome Sequencing Center for Infectious Disease"/>
            <person name="Wu L."/>
            <person name="Ma J."/>
        </authorList>
    </citation>
    <scope>NUCLEOTIDE SEQUENCE [LARGE SCALE GENOMIC DNA]</scope>
    <source>
        <strain evidence="3">JCM 9458</strain>
    </source>
</reference>
<evidence type="ECO:0000313" key="3">
    <source>
        <dbReference type="Proteomes" id="UP001501676"/>
    </source>
</evidence>
<dbReference type="InterPro" id="IPR002575">
    <property type="entry name" value="Aminoglycoside_PTrfase"/>
</dbReference>
<protein>
    <recommendedName>
        <fullName evidence="1">Aminoglycoside phosphotransferase domain-containing protein</fullName>
    </recommendedName>
</protein>
<proteinExistence type="predicted"/>
<name>A0ABP6SWU5_9ACTN</name>
<organism evidence="2 3">
    <name type="scientific">Cryptosporangium minutisporangium</name>
    <dbReference type="NCBI Taxonomy" id="113569"/>
    <lineage>
        <taxon>Bacteria</taxon>
        <taxon>Bacillati</taxon>
        <taxon>Actinomycetota</taxon>
        <taxon>Actinomycetes</taxon>
        <taxon>Cryptosporangiales</taxon>
        <taxon>Cryptosporangiaceae</taxon>
        <taxon>Cryptosporangium</taxon>
    </lineage>
</organism>
<comment type="caution">
    <text evidence="2">The sequence shown here is derived from an EMBL/GenBank/DDBJ whole genome shotgun (WGS) entry which is preliminary data.</text>
</comment>
<feature type="domain" description="Aminoglycoside phosphotransferase" evidence="1">
    <location>
        <begin position="148"/>
        <end position="352"/>
    </location>
</feature>
<dbReference type="Gene3D" id="3.90.1200.10">
    <property type="match status" value="1"/>
</dbReference>
<evidence type="ECO:0000259" key="1">
    <source>
        <dbReference type="Pfam" id="PF01636"/>
    </source>
</evidence>